<keyword evidence="6 11" id="KW-0460">Magnesium</keyword>
<dbReference type="PANTHER" id="PTHR43665:SF1">
    <property type="entry name" value="ISOPENTENYL-DIPHOSPHATE DELTA-ISOMERASE"/>
    <property type="match status" value="1"/>
</dbReference>
<feature type="domain" description="FMN-dependent dehydrogenase" evidence="12">
    <location>
        <begin position="166"/>
        <end position="325"/>
    </location>
</feature>
<evidence type="ECO:0000259" key="12">
    <source>
        <dbReference type="Pfam" id="PF01070"/>
    </source>
</evidence>
<dbReference type="EC" id="5.3.3.2" evidence="11"/>
<comment type="caution">
    <text evidence="14">The sequence shown here is derived from an EMBL/GenBank/DDBJ whole genome shotgun (WGS) entry which is preliminary data.</text>
</comment>
<feature type="binding site" evidence="11">
    <location>
        <begin position="62"/>
        <end position="64"/>
    </location>
    <ligand>
        <name>FMN</name>
        <dbReference type="ChEBI" id="CHEBI:58210"/>
    </ligand>
</feature>
<keyword evidence="8 11" id="KW-0414">Isoprene biosynthesis</keyword>
<comment type="similarity">
    <text evidence="11">Belongs to the IPP isomerase type 2 family.</text>
</comment>
<keyword evidence="5 11" id="KW-0479">Metal-binding</keyword>
<gene>
    <name evidence="11 13" type="primary">fni</name>
    <name evidence="14" type="ORF">ADS79_19970</name>
    <name evidence="13" type="ORF">BRE01_03470</name>
</gene>
<dbReference type="Proteomes" id="UP000036834">
    <property type="component" value="Unassembled WGS sequence"/>
</dbReference>
<dbReference type="CDD" id="cd02811">
    <property type="entry name" value="IDI-2_FMN"/>
    <property type="match status" value="1"/>
</dbReference>
<evidence type="ECO:0000256" key="7">
    <source>
        <dbReference type="ARBA" id="ARBA00022857"/>
    </source>
</evidence>
<accession>A0A0K9YQU5</accession>
<reference evidence="15" key="1">
    <citation type="submission" date="2015-07" db="EMBL/GenBank/DDBJ databases">
        <title>Genome sequencing project for genomic taxonomy and phylogenomics of Bacillus-like bacteria.</title>
        <authorList>
            <person name="Liu B."/>
            <person name="Wang J."/>
            <person name="Zhu Y."/>
            <person name="Liu G."/>
            <person name="Chen Q."/>
            <person name="Chen Z."/>
            <person name="Lan J."/>
            <person name="Che J."/>
            <person name="Ge C."/>
            <person name="Shi H."/>
            <person name="Pan Z."/>
            <person name="Liu X."/>
        </authorList>
    </citation>
    <scope>NUCLEOTIDE SEQUENCE [LARGE SCALE GENOMIC DNA]</scope>
    <source>
        <strain evidence="15">DSM 9887</strain>
    </source>
</reference>
<dbReference type="EMBL" id="LGIQ01000009">
    <property type="protein sequence ID" value="KNB71098.1"/>
    <property type="molecule type" value="Genomic_DNA"/>
</dbReference>
<dbReference type="GO" id="GO:0004452">
    <property type="term" value="F:isopentenyl-diphosphate delta-isomerase activity"/>
    <property type="evidence" value="ECO:0007669"/>
    <property type="project" value="UniProtKB-UniRule"/>
</dbReference>
<evidence type="ECO:0000256" key="2">
    <source>
        <dbReference type="ARBA" id="ARBA00022490"/>
    </source>
</evidence>
<sequence length="361" mass="39180">MDRSTRKLDHIRHALETTDQPFNSFDEVSFVPNSLPNIGYHDVSLATDLGSFRLASPIIINAMTGGAEATTEINRKLAIIAREKHLAMAVGSQMAALRDPGVADSYRIVRKEHPNGIVFANVGAEATVEQAQAAVDMLDADGLQIHLNVMQELLMPEGDRDFRGYIENIQAMKESLDVPVMVKEVGFGMAKETIEKLNHIGISIIDVGGVGGTNFAKVENRRSQKPLAMYENWGLTTVESLLEAESFSQSKSQANVAIMATGGVRHGLDVLKALVLGASATGIAGEMLRLVQTSSLEDCLTAVDEWHHELKVGMTALGVTRIADCPRIPVFVCGKAAYQARLRGIDLEILAQRVFDRATDS</sequence>
<evidence type="ECO:0000256" key="9">
    <source>
        <dbReference type="ARBA" id="ARBA00023235"/>
    </source>
</evidence>
<feature type="binding site" evidence="11">
    <location>
        <position position="121"/>
    </location>
    <ligand>
        <name>FMN</name>
        <dbReference type="ChEBI" id="CHEBI:58210"/>
    </ligand>
</feature>
<evidence type="ECO:0000313" key="14">
    <source>
        <dbReference type="EMBL" id="KNB71098.1"/>
    </source>
</evidence>
<dbReference type="Gene3D" id="3.20.20.70">
    <property type="entry name" value="Aldolase class I"/>
    <property type="match status" value="1"/>
</dbReference>
<keyword evidence="4 11" id="KW-0288">FMN</keyword>
<dbReference type="PIRSF" id="PIRSF003314">
    <property type="entry name" value="IPP_isomerase"/>
    <property type="match status" value="1"/>
</dbReference>
<feature type="binding site" evidence="11">
    <location>
        <begin position="284"/>
        <end position="285"/>
    </location>
    <ligand>
        <name>FMN</name>
        <dbReference type="ChEBI" id="CHEBI:58210"/>
    </ligand>
</feature>
<feature type="binding site" evidence="11">
    <location>
        <begin position="6"/>
        <end position="7"/>
    </location>
    <ligand>
        <name>substrate</name>
    </ligand>
</feature>
<comment type="cofactor">
    <cofactor evidence="1 11">
        <name>FMN</name>
        <dbReference type="ChEBI" id="CHEBI:58210"/>
    </cofactor>
</comment>
<proteinExistence type="inferred from homology"/>
<dbReference type="RefSeq" id="WP_049740133.1">
    <property type="nucleotide sequence ID" value="NZ_BJON01000002.1"/>
</dbReference>
<feature type="binding site" evidence="11">
    <location>
        <position position="92"/>
    </location>
    <ligand>
        <name>FMN</name>
        <dbReference type="ChEBI" id="CHEBI:58210"/>
    </ligand>
</feature>
<evidence type="ECO:0000256" key="3">
    <source>
        <dbReference type="ARBA" id="ARBA00022630"/>
    </source>
</evidence>
<reference evidence="13 16" key="3">
    <citation type="submission" date="2019-06" db="EMBL/GenBank/DDBJ databases">
        <title>Whole genome shotgun sequence of Brevibacillus reuszeri NBRC 15719.</title>
        <authorList>
            <person name="Hosoyama A."/>
            <person name="Uohara A."/>
            <person name="Ohji S."/>
            <person name="Ichikawa N."/>
        </authorList>
    </citation>
    <scope>NUCLEOTIDE SEQUENCE [LARGE SCALE GENOMIC DNA]</scope>
    <source>
        <strain evidence="13 16">NBRC 15719</strain>
    </source>
</reference>
<protein>
    <recommendedName>
        <fullName evidence="11">Isopentenyl-diphosphate delta-isomerase</fullName>
        <shortName evidence="11">IPP isomerase</shortName>
        <ecNumber evidence="11">5.3.3.2</ecNumber>
    </recommendedName>
    <alternativeName>
        <fullName evidence="11">Isopentenyl diphosphate:dimethylallyl diphosphate isomerase</fullName>
    </alternativeName>
    <alternativeName>
        <fullName evidence="11">Isopentenyl pyrophosphate isomerase</fullName>
    </alternativeName>
    <alternativeName>
        <fullName evidence="11">Type 2 isopentenyl diphosphate isomerase</fullName>
        <shortName evidence="11">IDI-2</shortName>
    </alternativeName>
</protein>
<feature type="binding site" evidence="11">
    <location>
        <position position="151"/>
    </location>
    <ligand>
        <name>substrate</name>
    </ligand>
</feature>
<evidence type="ECO:0000256" key="11">
    <source>
        <dbReference type="HAMAP-Rule" id="MF_00354"/>
    </source>
</evidence>
<evidence type="ECO:0000256" key="6">
    <source>
        <dbReference type="ARBA" id="ARBA00022842"/>
    </source>
</evidence>
<evidence type="ECO:0000313" key="13">
    <source>
        <dbReference type="EMBL" id="GED66645.1"/>
    </source>
</evidence>
<name>A0A0K9YQU5_9BACL</name>
<dbReference type="AlphaFoldDB" id="A0A0K9YQU5"/>
<evidence type="ECO:0000313" key="16">
    <source>
        <dbReference type="Proteomes" id="UP000319578"/>
    </source>
</evidence>
<dbReference type="STRING" id="54915.ADS79_19970"/>
<comment type="function">
    <text evidence="11">Involved in the biosynthesis of isoprenoids. Catalyzes the 1,3-allylic rearrangement of the homoallylic substrate isopentenyl (IPP) to its allylic isomer, dimethylallyl diphosphate (DMAPP).</text>
</comment>
<evidence type="ECO:0000256" key="10">
    <source>
        <dbReference type="ARBA" id="ARBA00025810"/>
    </source>
</evidence>
<dbReference type="InterPro" id="IPR000262">
    <property type="entry name" value="FMN-dep_DH"/>
</dbReference>
<evidence type="ECO:0000256" key="1">
    <source>
        <dbReference type="ARBA" id="ARBA00001917"/>
    </source>
</evidence>
<dbReference type="Proteomes" id="UP000319578">
    <property type="component" value="Unassembled WGS sequence"/>
</dbReference>
<comment type="subcellular location">
    <subcellularLocation>
        <location evidence="11">Cytoplasm</location>
    </subcellularLocation>
</comment>
<feature type="binding site" evidence="11">
    <location>
        <position position="183"/>
    </location>
    <ligand>
        <name>FMN</name>
        <dbReference type="ChEBI" id="CHEBI:58210"/>
    </ligand>
</feature>
<keyword evidence="3 11" id="KW-0285">Flavoprotein</keyword>
<dbReference type="PATRIC" id="fig|54915.3.peg.3107"/>
<organism evidence="14 15">
    <name type="scientific">Brevibacillus reuszeri</name>
    <dbReference type="NCBI Taxonomy" id="54915"/>
    <lineage>
        <taxon>Bacteria</taxon>
        <taxon>Bacillati</taxon>
        <taxon>Bacillota</taxon>
        <taxon>Bacilli</taxon>
        <taxon>Bacillales</taxon>
        <taxon>Paenibacillaceae</taxon>
        <taxon>Brevibacillus</taxon>
    </lineage>
</organism>
<dbReference type="GO" id="GO:0005737">
    <property type="term" value="C:cytoplasm"/>
    <property type="evidence" value="ECO:0007669"/>
    <property type="project" value="UniProtKB-SubCell"/>
</dbReference>
<dbReference type="OrthoDB" id="9795032at2"/>
<comment type="subunit">
    <text evidence="10 11">Homooctamer. Dimer of tetramers.</text>
</comment>
<evidence type="ECO:0000256" key="5">
    <source>
        <dbReference type="ARBA" id="ARBA00022723"/>
    </source>
</evidence>
<feature type="binding site" evidence="11">
    <location>
        <position position="213"/>
    </location>
    <ligand>
        <name>FMN</name>
        <dbReference type="ChEBI" id="CHEBI:58210"/>
    </ligand>
</feature>
<dbReference type="InterPro" id="IPR011179">
    <property type="entry name" value="IPdP_isomerase"/>
</dbReference>
<dbReference type="GO" id="GO:0070402">
    <property type="term" value="F:NADPH binding"/>
    <property type="evidence" value="ECO:0007669"/>
    <property type="project" value="UniProtKB-UniRule"/>
</dbReference>
<feature type="binding site" evidence="11">
    <location>
        <position position="152"/>
    </location>
    <ligand>
        <name>Mg(2+)</name>
        <dbReference type="ChEBI" id="CHEBI:18420"/>
    </ligand>
</feature>
<comment type="cofactor">
    <cofactor evidence="11">
        <name>Mg(2+)</name>
        <dbReference type="ChEBI" id="CHEBI:18420"/>
    </cofactor>
</comment>
<keyword evidence="7 11" id="KW-0521">NADP</keyword>
<dbReference type="HAMAP" id="MF_00354">
    <property type="entry name" value="Idi_2"/>
    <property type="match status" value="1"/>
</dbReference>
<dbReference type="GO" id="GO:0010181">
    <property type="term" value="F:FMN binding"/>
    <property type="evidence" value="ECO:0007669"/>
    <property type="project" value="UniProtKB-UniRule"/>
</dbReference>
<dbReference type="Pfam" id="PF01070">
    <property type="entry name" value="FMN_dh"/>
    <property type="match status" value="1"/>
</dbReference>
<dbReference type="PANTHER" id="PTHR43665">
    <property type="entry name" value="ISOPENTENYL-DIPHOSPHATE DELTA-ISOMERASE"/>
    <property type="match status" value="1"/>
</dbReference>
<keyword evidence="2 11" id="KW-0963">Cytoplasm</keyword>
<evidence type="ECO:0000313" key="15">
    <source>
        <dbReference type="Proteomes" id="UP000036834"/>
    </source>
</evidence>
<keyword evidence="16" id="KW-1185">Reference proteome</keyword>
<comment type="cofactor">
    <cofactor evidence="11">
        <name>NADPH</name>
        <dbReference type="ChEBI" id="CHEBI:57783"/>
    </cofactor>
</comment>
<dbReference type="SUPFAM" id="SSF51395">
    <property type="entry name" value="FMN-linked oxidoreductases"/>
    <property type="match status" value="1"/>
</dbReference>
<dbReference type="GO" id="GO:0016491">
    <property type="term" value="F:oxidoreductase activity"/>
    <property type="evidence" value="ECO:0007669"/>
    <property type="project" value="InterPro"/>
</dbReference>
<evidence type="ECO:0000256" key="8">
    <source>
        <dbReference type="ARBA" id="ARBA00023229"/>
    </source>
</evidence>
<dbReference type="InterPro" id="IPR013785">
    <property type="entry name" value="Aldolase_TIM"/>
</dbReference>
<dbReference type="EMBL" id="BJON01000002">
    <property type="protein sequence ID" value="GED66645.1"/>
    <property type="molecule type" value="Genomic_DNA"/>
</dbReference>
<feature type="binding site" evidence="11">
    <location>
        <begin position="263"/>
        <end position="265"/>
    </location>
    <ligand>
        <name>FMN</name>
        <dbReference type="ChEBI" id="CHEBI:58210"/>
    </ligand>
</feature>
<reference evidence="14" key="2">
    <citation type="submission" date="2015-07" db="EMBL/GenBank/DDBJ databases">
        <title>MeaNS - Measles Nucleotide Surveillance Program.</title>
        <authorList>
            <person name="Tran T."/>
            <person name="Druce J."/>
        </authorList>
    </citation>
    <scope>NUCLEOTIDE SEQUENCE</scope>
    <source>
        <strain evidence="14">DSM 9887</strain>
    </source>
</reference>
<comment type="caution">
    <text evidence="11">Lacks conserved residue(s) required for the propagation of feature annotation.</text>
</comment>
<evidence type="ECO:0000256" key="4">
    <source>
        <dbReference type="ARBA" id="ARBA00022643"/>
    </source>
</evidence>
<keyword evidence="9 11" id="KW-0413">Isomerase</keyword>
<dbReference type="NCBIfam" id="TIGR02151">
    <property type="entry name" value="IPP_isom_2"/>
    <property type="match status" value="1"/>
</dbReference>
<dbReference type="GO" id="GO:0008299">
    <property type="term" value="P:isoprenoid biosynthetic process"/>
    <property type="evidence" value="ECO:0007669"/>
    <property type="project" value="UniProtKB-UniRule"/>
</dbReference>
<dbReference type="GO" id="GO:0000287">
    <property type="term" value="F:magnesium ion binding"/>
    <property type="evidence" value="ECO:0007669"/>
    <property type="project" value="UniProtKB-UniRule"/>
</dbReference>
<comment type="catalytic activity">
    <reaction evidence="11">
        <text>isopentenyl diphosphate = dimethylallyl diphosphate</text>
        <dbReference type="Rhea" id="RHEA:23284"/>
        <dbReference type="ChEBI" id="CHEBI:57623"/>
        <dbReference type="ChEBI" id="CHEBI:128769"/>
        <dbReference type="EC" id="5.3.3.2"/>
    </reaction>
</comment>